<dbReference type="SUPFAM" id="SSF53474">
    <property type="entry name" value="alpha/beta-Hydrolases"/>
    <property type="match status" value="1"/>
</dbReference>
<dbReference type="AlphaFoldDB" id="A0A4V5V0J0"/>
<name>A0A4V5V0J0_9ACTN</name>
<dbReference type="OrthoDB" id="3366509at2"/>
<dbReference type="Pfam" id="PF12697">
    <property type="entry name" value="Abhydrolase_6"/>
    <property type="match status" value="1"/>
</dbReference>
<feature type="domain" description="AB hydrolase-1" evidence="1">
    <location>
        <begin position="18"/>
        <end position="166"/>
    </location>
</feature>
<reference evidence="2 3" key="1">
    <citation type="submission" date="2019-04" db="EMBL/GenBank/DDBJ databases">
        <title>Herbidospora sp. NEAU-GS14.nov., a novel actinomycete isolated from soil.</title>
        <authorList>
            <person name="Han L."/>
        </authorList>
    </citation>
    <scope>NUCLEOTIDE SEQUENCE [LARGE SCALE GENOMIC DNA]</scope>
    <source>
        <strain evidence="2 3">NEAU-GS14</strain>
    </source>
</reference>
<proteinExistence type="predicted"/>
<gene>
    <name evidence="2" type="ORF">FDA94_29505</name>
</gene>
<dbReference type="InterPro" id="IPR000073">
    <property type="entry name" value="AB_hydrolase_1"/>
</dbReference>
<evidence type="ECO:0000313" key="2">
    <source>
        <dbReference type="EMBL" id="TKK84523.1"/>
    </source>
</evidence>
<dbReference type="InterPro" id="IPR029058">
    <property type="entry name" value="AB_hydrolase_fold"/>
</dbReference>
<evidence type="ECO:0000313" key="3">
    <source>
        <dbReference type="Proteomes" id="UP000308705"/>
    </source>
</evidence>
<keyword evidence="2" id="KW-0378">Hydrolase</keyword>
<dbReference type="Gene3D" id="3.40.50.1820">
    <property type="entry name" value="alpha/beta hydrolase"/>
    <property type="match status" value="1"/>
</dbReference>
<dbReference type="Proteomes" id="UP000308705">
    <property type="component" value="Unassembled WGS sequence"/>
</dbReference>
<protein>
    <submittedName>
        <fullName evidence="2">Alpha/beta hydrolase</fullName>
    </submittedName>
</protein>
<dbReference type="GO" id="GO:0016787">
    <property type="term" value="F:hydrolase activity"/>
    <property type="evidence" value="ECO:0007669"/>
    <property type="project" value="UniProtKB-KW"/>
</dbReference>
<keyword evidence="3" id="KW-1185">Reference proteome</keyword>
<evidence type="ECO:0000259" key="1">
    <source>
        <dbReference type="Pfam" id="PF12697"/>
    </source>
</evidence>
<comment type="caution">
    <text evidence="2">The sequence shown here is derived from an EMBL/GenBank/DDBJ whole genome shotgun (WGS) entry which is preliminary data.</text>
</comment>
<accession>A0A4V5V0J0</accession>
<organism evidence="2 3">
    <name type="scientific">Herbidospora galbida</name>
    <dbReference type="NCBI Taxonomy" id="2575442"/>
    <lineage>
        <taxon>Bacteria</taxon>
        <taxon>Bacillati</taxon>
        <taxon>Actinomycetota</taxon>
        <taxon>Actinomycetes</taxon>
        <taxon>Streptosporangiales</taxon>
        <taxon>Streptosporangiaceae</taxon>
        <taxon>Herbidospora</taxon>
    </lineage>
</organism>
<dbReference type="EMBL" id="SZQA01000034">
    <property type="protein sequence ID" value="TKK84523.1"/>
    <property type="molecule type" value="Genomic_DNA"/>
</dbReference>
<sequence length="206" mass="22728">MPYTTIHPARGATRLVTLVLHGGREVGPGPTSAWQPAVLRMVPFAWAIRNAGARRGVAVWRVRYRVRGWNGPAASPVADVERILERVRLAHGIDVPVVMVGHSMGGRTALRAAGHPNVKGVAALAPWLPKGEPVEQLRDRRLLLAHGTDDRMTSPRATHYYADRAREVTRDVRVVDVPGENHGMLRNPGYWHDLSSDFVLSFLPGR</sequence>